<dbReference type="GO" id="GO:0008270">
    <property type="term" value="F:zinc ion binding"/>
    <property type="evidence" value="ECO:0007669"/>
    <property type="project" value="UniProtKB-KW"/>
</dbReference>
<evidence type="ECO:0000256" key="4">
    <source>
        <dbReference type="PROSITE-ProRule" id="PRU00175"/>
    </source>
</evidence>
<dbReference type="CDD" id="cd16649">
    <property type="entry name" value="mRING-HC-C3HC5_CGRF1-like"/>
    <property type="match status" value="1"/>
</dbReference>
<accession>A0AAD2DKV4</accession>
<organism evidence="6 7">
    <name type="scientific">Fraxinus pennsylvanica</name>
    <dbReference type="NCBI Taxonomy" id="56036"/>
    <lineage>
        <taxon>Eukaryota</taxon>
        <taxon>Viridiplantae</taxon>
        <taxon>Streptophyta</taxon>
        <taxon>Embryophyta</taxon>
        <taxon>Tracheophyta</taxon>
        <taxon>Spermatophyta</taxon>
        <taxon>Magnoliopsida</taxon>
        <taxon>eudicotyledons</taxon>
        <taxon>Gunneridae</taxon>
        <taxon>Pentapetalae</taxon>
        <taxon>asterids</taxon>
        <taxon>lamiids</taxon>
        <taxon>Lamiales</taxon>
        <taxon>Oleaceae</taxon>
        <taxon>Oleeae</taxon>
        <taxon>Fraxinus</taxon>
    </lineage>
</organism>
<proteinExistence type="predicted"/>
<dbReference type="Pfam" id="PF13920">
    <property type="entry name" value="zf-C3HC4_3"/>
    <property type="match status" value="1"/>
</dbReference>
<dbReference type="AlphaFoldDB" id="A0AAD2DKV4"/>
<name>A0AAD2DKV4_9LAMI</name>
<dbReference type="PANTHER" id="PTHR42647">
    <property type="entry name" value="SBP (S-RIBONUCLEASE BINDING PROTEIN) FAMILY PROTEIN"/>
    <property type="match status" value="1"/>
</dbReference>
<evidence type="ECO:0000313" key="7">
    <source>
        <dbReference type="Proteomes" id="UP000834106"/>
    </source>
</evidence>
<dbReference type="GO" id="GO:0004842">
    <property type="term" value="F:ubiquitin-protein transferase activity"/>
    <property type="evidence" value="ECO:0007669"/>
    <property type="project" value="TreeGrafter"/>
</dbReference>
<keyword evidence="1" id="KW-0479">Metal-binding</keyword>
<dbReference type="Proteomes" id="UP000834106">
    <property type="component" value="Chromosome 1"/>
</dbReference>
<dbReference type="Gene3D" id="3.30.40.10">
    <property type="entry name" value="Zinc/RING finger domain, C3HC4 (zinc finger)"/>
    <property type="match status" value="1"/>
</dbReference>
<evidence type="ECO:0000256" key="2">
    <source>
        <dbReference type="ARBA" id="ARBA00022771"/>
    </source>
</evidence>
<evidence type="ECO:0000313" key="6">
    <source>
        <dbReference type="EMBL" id="CAI9755066.1"/>
    </source>
</evidence>
<sequence length="305" mass="34442">MAVEARKINLFPPQILENREITMNGLGSNGNMCSIPIGYGIMAPLLGTVMATETVVPVYQSVINESIPVSRKRSRDDLLSPFPIVVQNQNQNQKQNGSCASCTFLGEDISFQIQQQSLEIDRLISQHTEIVRVGIEERRKGHSLRIVKAVEEESMKKLKGKEEEIEKIGKLNLALEERVKSLFVENQIWRDLAQTSEATANTLRCNLEQILNQVQEDHHRQPRWRNEEAAVASDNESQSCCGSNFDPIIGKRMCRSCKEQESSVLLLPCRHLCLCTNCESSLHTCPICNSFKTATVHVNLFDDRF</sequence>
<keyword evidence="2 4" id="KW-0863">Zinc-finger</keyword>
<dbReference type="PANTHER" id="PTHR42647:SF12">
    <property type="entry name" value="BOI-RELATED E3 UBIQUITIN-PROTEIN LIGASE 2-RELATED"/>
    <property type="match status" value="1"/>
</dbReference>
<dbReference type="GO" id="GO:0043067">
    <property type="term" value="P:regulation of programmed cell death"/>
    <property type="evidence" value="ECO:0007669"/>
    <property type="project" value="TreeGrafter"/>
</dbReference>
<feature type="domain" description="RING-type" evidence="5">
    <location>
        <begin position="254"/>
        <end position="289"/>
    </location>
</feature>
<keyword evidence="7" id="KW-1185">Reference proteome</keyword>
<evidence type="ECO:0000256" key="3">
    <source>
        <dbReference type="ARBA" id="ARBA00022833"/>
    </source>
</evidence>
<keyword evidence="3" id="KW-0862">Zinc</keyword>
<evidence type="ECO:0000256" key="1">
    <source>
        <dbReference type="ARBA" id="ARBA00022723"/>
    </source>
</evidence>
<dbReference type="InterPro" id="IPR001841">
    <property type="entry name" value="Znf_RING"/>
</dbReference>
<gene>
    <name evidence="6" type="ORF">FPE_LOCUS2497</name>
</gene>
<dbReference type="PROSITE" id="PS50089">
    <property type="entry name" value="ZF_RING_2"/>
    <property type="match status" value="1"/>
</dbReference>
<dbReference type="InterPro" id="IPR013083">
    <property type="entry name" value="Znf_RING/FYVE/PHD"/>
</dbReference>
<reference evidence="6" key="1">
    <citation type="submission" date="2023-05" db="EMBL/GenBank/DDBJ databases">
        <authorList>
            <person name="Huff M."/>
        </authorList>
    </citation>
    <scope>NUCLEOTIDE SEQUENCE</scope>
</reference>
<evidence type="ECO:0000259" key="5">
    <source>
        <dbReference type="PROSITE" id="PS50089"/>
    </source>
</evidence>
<dbReference type="EMBL" id="OU503036">
    <property type="protein sequence ID" value="CAI9755066.1"/>
    <property type="molecule type" value="Genomic_DNA"/>
</dbReference>
<protein>
    <recommendedName>
        <fullName evidence="5">RING-type domain-containing protein</fullName>
    </recommendedName>
</protein>